<feature type="compositionally biased region" description="Polar residues" evidence="4">
    <location>
        <begin position="347"/>
        <end position="363"/>
    </location>
</feature>
<dbReference type="PANTHER" id="PTHR12756">
    <property type="entry name" value="CYTOSOLIC CARBOXYPEPTIDASE"/>
    <property type="match status" value="1"/>
</dbReference>
<reference evidence="6 7" key="1">
    <citation type="journal article" date="2018" name="Nat. Ecol. Evol.">
        <title>Genomic signatures of mitonuclear coevolution across populations of Tigriopus californicus.</title>
        <authorList>
            <person name="Barreto F.S."/>
            <person name="Watson E.T."/>
            <person name="Lima T.G."/>
            <person name="Willett C.S."/>
            <person name="Edmands S."/>
            <person name="Li W."/>
            <person name="Burton R.S."/>
        </authorList>
    </citation>
    <scope>NUCLEOTIDE SEQUENCE [LARGE SCALE GENOMIC DNA]</scope>
    <source>
        <strain evidence="6 7">San Diego</strain>
    </source>
</reference>
<dbReference type="Gene3D" id="3.40.630.10">
    <property type="entry name" value="Zn peptidases"/>
    <property type="match status" value="1"/>
</dbReference>
<dbReference type="Proteomes" id="UP000318571">
    <property type="component" value="Chromosome 10"/>
</dbReference>
<dbReference type="InterPro" id="IPR000834">
    <property type="entry name" value="Peptidase_M14"/>
</dbReference>
<dbReference type="InterPro" id="IPR050821">
    <property type="entry name" value="Cytosolic_carboxypeptidase"/>
</dbReference>
<dbReference type="Pfam" id="PF18027">
    <property type="entry name" value="Pepdidase_M14_N"/>
    <property type="match status" value="1"/>
</dbReference>
<evidence type="ECO:0000313" key="6">
    <source>
        <dbReference type="EMBL" id="TRY63259.1"/>
    </source>
</evidence>
<feature type="compositionally biased region" description="Basic and acidic residues" evidence="4">
    <location>
        <begin position="304"/>
        <end position="332"/>
    </location>
</feature>
<accession>A0A553ND23</accession>
<feature type="domain" description="Peptidase M14" evidence="5">
    <location>
        <begin position="316"/>
        <end position="587"/>
    </location>
</feature>
<evidence type="ECO:0000256" key="2">
    <source>
        <dbReference type="ARBA" id="ARBA00005988"/>
    </source>
</evidence>
<dbReference type="GO" id="GO:0008270">
    <property type="term" value="F:zinc ion binding"/>
    <property type="evidence" value="ECO:0007669"/>
    <property type="project" value="InterPro"/>
</dbReference>
<evidence type="ECO:0000256" key="3">
    <source>
        <dbReference type="PROSITE-ProRule" id="PRU01379"/>
    </source>
</evidence>
<feature type="compositionally biased region" description="Acidic residues" evidence="4">
    <location>
        <begin position="662"/>
        <end position="671"/>
    </location>
</feature>
<proteinExistence type="inferred from homology"/>
<evidence type="ECO:0000256" key="1">
    <source>
        <dbReference type="ARBA" id="ARBA00001947"/>
    </source>
</evidence>
<dbReference type="InterPro" id="IPR040626">
    <property type="entry name" value="Pepdidase_M14_N"/>
</dbReference>
<dbReference type="PANTHER" id="PTHR12756:SF9">
    <property type="entry name" value="CYTOSOLIC CARBOXYPEPTIDASE 6"/>
    <property type="match status" value="1"/>
</dbReference>
<dbReference type="GO" id="GO:0004181">
    <property type="term" value="F:metallocarboxypeptidase activity"/>
    <property type="evidence" value="ECO:0007669"/>
    <property type="project" value="InterPro"/>
</dbReference>
<evidence type="ECO:0000259" key="5">
    <source>
        <dbReference type="PROSITE" id="PS52035"/>
    </source>
</evidence>
<comment type="cofactor">
    <cofactor evidence="1">
        <name>Zn(2+)</name>
        <dbReference type="ChEBI" id="CHEBI:29105"/>
    </cofactor>
</comment>
<comment type="similarity">
    <text evidence="2 3">Belongs to the peptidase M14 family.</text>
</comment>
<feature type="region of interest" description="Disordered" evidence="4">
    <location>
        <begin position="651"/>
        <end position="708"/>
    </location>
</feature>
<protein>
    <recommendedName>
        <fullName evidence="5">Peptidase M14 domain-containing protein</fullName>
    </recommendedName>
</protein>
<gene>
    <name evidence="6" type="ORF">TCAL_02600</name>
</gene>
<organism evidence="6 7">
    <name type="scientific">Tigriopus californicus</name>
    <name type="common">Marine copepod</name>
    <dbReference type="NCBI Taxonomy" id="6832"/>
    <lineage>
        <taxon>Eukaryota</taxon>
        <taxon>Metazoa</taxon>
        <taxon>Ecdysozoa</taxon>
        <taxon>Arthropoda</taxon>
        <taxon>Crustacea</taxon>
        <taxon>Multicrustacea</taxon>
        <taxon>Hexanauplia</taxon>
        <taxon>Copepoda</taxon>
        <taxon>Harpacticoida</taxon>
        <taxon>Harpacticidae</taxon>
        <taxon>Tigriopus</taxon>
    </lineage>
</organism>
<feature type="compositionally biased region" description="Basic and acidic residues" evidence="4">
    <location>
        <begin position="282"/>
        <end position="296"/>
    </location>
</feature>
<dbReference type="SMART" id="SM00631">
    <property type="entry name" value="Zn_pept"/>
    <property type="match status" value="1"/>
</dbReference>
<name>A0A553ND23_TIGCA</name>
<dbReference type="PROSITE" id="PS52035">
    <property type="entry name" value="PEPTIDASE_M14"/>
    <property type="match status" value="1"/>
</dbReference>
<feature type="region of interest" description="Disordered" evidence="4">
    <location>
        <begin position="282"/>
        <end position="363"/>
    </location>
</feature>
<evidence type="ECO:0000256" key="4">
    <source>
        <dbReference type="SAM" id="MobiDB-lite"/>
    </source>
</evidence>
<dbReference type="EMBL" id="VCGU01000458">
    <property type="protein sequence ID" value="TRY63259.1"/>
    <property type="molecule type" value="Genomic_DNA"/>
</dbReference>
<feature type="region of interest" description="Disordered" evidence="4">
    <location>
        <begin position="65"/>
        <end position="86"/>
    </location>
</feature>
<feature type="active site" description="Proton donor/acceptor" evidence="3">
    <location>
        <position position="550"/>
    </location>
</feature>
<feature type="region of interest" description="Disordered" evidence="4">
    <location>
        <begin position="812"/>
        <end position="831"/>
    </location>
</feature>
<dbReference type="AlphaFoldDB" id="A0A553ND23"/>
<dbReference type="Pfam" id="PF00246">
    <property type="entry name" value="Peptidase_M14"/>
    <property type="match status" value="1"/>
</dbReference>
<evidence type="ECO:0000313" key="7">
    <source>
        <dbReference type="Proteomes" id="UP000318571"/>
    </source>
</evidence>
<dbReference type="SUPFAM" id="SSF53187">
    <property type="entry name" value="Zn-dependent exopeptidases"/>
    <property type="match status" value="1"/>
</dbReference>
<keyword evidence="7" id="KW-1185">Reference proteome</keyword>
<dbReference type="Gene3D" id="2.60.40.3120">
    <property type="match status" value="1"/>
</dbReference>
<comment type="caution">
    <text evidence="6">The sequence shown here is derived from an EMBL/GenBank/DDBJ whole genome shotgun (WGS) entry which is preliminary data.</text>
</comment>
<dbReference type="GO" id="GO:0006508">
    <property type="term" value="P:proteolysis"/>
    <property type="evidence" value="ECO:0007669"/>
    <property type="project" value="InterPro"/>
</dbReference>
<feature type="region of interest" description="Disordered" evidence="4">
    <location>
        <begin position="606"/>
        <end position="630"/>
    </location>
</feature>
<sequence length="939" mass="105448">MEQRLNKTNHVFKLCHSCVEHILGLKMEILHLVDYKSTTLVPVELGLVPLGLTLPVLPGSLMGSREDWKSGEDPTNTTMGDSDSENEGILTNIQRLVIRPPGHTGKAKKGHICFDGGFETMNLGRVDFITNQEYDIFMRPDTANPRTRFWFHFTVENTQGDQRVLFNIVNLSKARSLFRDGLTPVIKSTSRPQWQRMPPQHVFYYKSPLHSDHFVLTFAFSFDLEDERYSFALAQPYSFSRYNLYVEKILKSGFAFFKVETVAKSIQGRKVEMITITDPRNLERASEGRRPLLDNREEQDDGTTDSRNKYQDHVNEGHKNEEGQDNGERDNENQNDNHLADQRSEAGGTSTERSRSPTNTTTDFMSSQIPIVFLMGRVHASETPTSFILQGLIDFLVSQHEIAQELRANVIFKIVPIMNPDGVYMGNTRGNLLGQDLNRHWPNPCPHAHPSLVAVRNIIHSLDQDPDVKLDIILDLHSHSSLLGLFVYGNSYDDVYRFERHIVFPKILSQNCPDFSHDNTIYNVNPAKEGTARRYFGTHLSPEVNTYTLEVSIFGYEEDETQAIIPYTDDLYCRVGRNIARAFWDFYKILGYIPIELDDDEMMLNSGDRPKTSNAAGISGASNGGGGGPGNVRSFNLLRLREIANQRNMTARTFEDHKDNNDFSDDDDEDACVGANKTTSRNPTSRRRELRRGLLEKRQSSSSIQSVGLGDPVEARIRLESGCIDSHGEDGDVSDNIEDTHEEEGTLAPRILPAPRVRFTSDLAIVPTASMAKPESPFVSPSRKYQSSSQNGQLIPTFAPELEISITAKEPHRRGGMSGLMNRGQKLSDPGSTNVDEIMVSGLGADSPASVNWVKYHEARPNVRKIGGGALISSGVPHTTRTRPLRPTLPVSAIEETSQKLSVIDFNDMNRKQTKKKKKRAKSELVVKPNKGTAKFIIK</sequence>